<organism evidence="10 11">
    <name type="scientific">Micromonospora purpureochromogenes</name>
    <dbReference type="NCBI Taxonomy" id="47872"/>
    <lineage>
        <taxon>Bacteria</taxon>
        <taxon>Bacillati</taxon>
        <taxon>Actinomycetota</taxon>
        <taxon>Actinomycetes</taxon>
        <taxon>Micromonosporales</taxon>
        <taxon>Micromonosporaceae</taxon>
        <taxon>Micromonospora</taxon>
    </lineage>
</organism>
<proteinExistence type="predicted"/>
<evidence type="ECO:0000256" key="6">
    <source>
        <dbReference type="ARBA" id="ARBA00022801"/>
    </source>
</evidence>
<evidence type="ECO:0000256" key="8">
    <source>
        <dbReference type="ARBA" id="ARBA00023204"/>
    </source>
</evidence>
<gene>
    <name evidence="10" type="ORF">GA0074696_0339</name>
</gene>
<dbReference type="EMBL" id="LT607410">
    <property type="protein sequence ID" value="SCE70510.1"/>
    <property type="molecule type" value="Genomic_DNA"/>
</dbReference>
<keyword evidence="8" id="KW-0234">DNA repair</keyword>
<evidence type="ECO:0000256" key="7">
    <source>
        <dbReference type="ARBA" id="ARBA00022842"/>
    </source>
</evidence>
<evidence type="ECO:0000256" key="2">
    <source>
        <dbReference type="ARBA" id="ARBA00001946"/>
    </source>
</evidence>
<evidence type="ECO:0000259" key="9">
    <source>
        <dbReference type="Pfam" id="PF03372"/>
    </source>
</evidence>
<keyword evidence="3" id="KW-0540">Nuclease</keyword>
<sequence length="297" mass="32308">MSEESASLRVLTLNALAPFFADWPRRRAVLVDGLRELRPDVVALQEVAGGGDLDEAGGLLGPDYHLVPHPGRSADGVGAVLGSRWPVRTVGVVDLHVAPRTAALPWSAAVVVEVAVPPPLGPVLVVHHKPAWQYDAEYERELQAVRTARYIEELVAERRSEPLEPDGPDTEPHVVLLGDFDAAPDAASVRFWTGRQSLAGISVCYEDCWTAVRREEPGHTFSPGNPLIRAGLMPLDRGRRIDYILIRCGPHGPTLDVVDCRRVFAEPVAGVWASDHFGVLADLCLPPHPPGTWMGIR</sequence>
<dbReference type="AlphaFoldDB" id="A0A1C4UFP9"/>
<comment type="cofactor">
    <cofactor evidence="1">
        <name>Mn(2+)</name>
        <dbReference type="ChEBI" id="CHEBI:29035"/>
    </cofactor>
</comment>
<dbReference type="GO" id="GO:0004527">
    <property type="term" value="F:exonuclease activity"/>
    <property type="evidence" value="ECO:0007669"/>
    <property type="project" value="UniProtKB-KW"/>
</dbReference>
<evidence type="ECO:0000313" key="11">
    <source>
        <dbReference type="Proteomes" id="UP000198228"/>
    </source>
</evidence>
<protein>
    <submittedName>
        <fullName evidence="10">Metal-dependent hydrolase, endonuclease/exonuclease/phosphatase family</fullName>
    </submittedName>
</protein>
<accession>A0A1C4UFP9</accession>
<name>A0A1C4UFP9_9ACTN</name>
<reference evidence="10 11" key="1">
    <citation type="submission" date="2016-06" db="EMBL/GenBank/DDBJ databases">
        <authorList>
            <person name="Kjaerup R.B."/>
            <person name="Dalgaard T.S."/>
            <person name="Juul-Madsen H.R."/>
        </authorList>
    </citation>
    <scope>NUCLEOTIDE SEQUENCE [LARGE SCALE GENOMIC DNA]</scope>
    <source>
        <strain evidence="10 11">DSM 43821</strain>
    </source>
</reference>
<evidence type="ECO:0000256" key="4">
    <source>
        <dbReference type="ARBA" id="ARBA00022723"/>
    </source>
</evidence>
<keyword evidence="10" id="KW-0269">Exonuclease</keyword>
<keyword evidence="4" id="KW-0479">Metal-binding</keyword>
<evidence type="ECO:0000313" key="10">
    <source>
        <dbReference type="EMBL" id="SCE70510.1"/>
    </source>
</evidence>
<evidence type="ECO:0000256" key="5">
    <source>
        <dbReference type="ARBA" id="ARBA00022763"/>
    </source>
</evidence>
<comment type="cofactor">
    <cofactor evidence="2">
        <name>Mg(2+)</name>
        <dbReference type="ChEBI" id="CHEBI:18420"/>
    </cofactor>
</comment>
<dbReference type="GO" id="GO:0070260">
    <property type="term" value="F:5'-tyrosyl-DNA phosphodiesterase activity"/>
    <property type="evidence" value="ECO:0007669"/>
    <property type="project" value="TreeGrafter"/>
</dbReference>
<keyword evidence="6 10" id="KW-0378">Hydrolase</keyword>
<evidence type="ECO:0000256" key="1">
    <source>
        <dbReference type="ARBA" id="ARBA00001936"/>
    </source>
</evidence>
<dbReference type="Proteomes" id="UP000198228">
    <property type="component" value="Chromosome I"/>
</dbReference>
<evidence type="ECO:0000256" key="3">
    <source>
        <dbReference type="ARBA" id="ARBA00022722"/>
    </source>
</evidence>
<dbReference type="PANTHER" id="PTHR15822:SF4">
    <property type="entry name" value="TYROSYL-DNA PHOSPHODIESTERASE 2"/>
    <property type="match status" value="1"/>
</dbReference>
<keyword evidence="7" id="KW-0460">Magnesium</keyword>
<keyword evidence="10" id="KW-0255">Endonuclease</keyword>
<dbReference type="Pfam" id="PF03372">
    <property type="entry name" value="Exo_endo_phos"/>
    <property type="match status" value="1"/>
</dbReference>
<dbReference type="GO" id="GO:0046872">
    <property type="term" value="F:metal ion binding"/>
    <property type="evidence" value="ECO:0007669"/>
    <property type="project" value="UniProtKB-KW"/>
</dbReference>
<keyword evidence="5" id="KW-0227">DNA damage</keyword>
<dbReference type="InterPro" id="IPR005135">
    <property type="entry name" value="Endo/exonuclease/phosphatase"/>
</dbReference>
<feature type="domain" description="Endonuclease/exonuclease/phosphatase" evidence="9">
    <location>
        <begin position="11"/>
        <end position="276"/>
    </location>
</feature>
<dbReference type="GO" id="GO:0003697">
    <property type="term" value="F:single-stranded DNA binding"/>
    <property type="evidence" value="ECO:0007669"/>
    <property type="project" value="TreeGrafter"/>
</dbReference>
<dbReference type="SUPFAM" id="SSF56219">
    <property type="entry name" value="DNase I-like"/>
    <property type="match status" value="1"/>
</dbReference>
<dbReference type="Gene3D" id="3.60.10.10">
    <property type="entry name" value="Endonuclease/exonuclease/phosphatase"/>
    <property type="match status" value="1"/>
</dbReference>
<dbReference type="PANTHER" id="PTHR15822">
    <property type="entry name" value="TRAF AND TNF RECEPTOR-ASSOCIATED PROTEIN"/>
    <property type="match status" value="1"/>
</dbReference>
<dbReference type="GO" id="GO:0005737">
    <property type="term" value="C:cytoplasm"/>
    <property type="evidence" value="ECO:0007669"/>
    <property type="project" value="TreeGrafter"/>
</dbReference>
<dbReference type="GO" id="GO:0004519">
    <property type="term" value="F:endonuclease activity"/>
    <property type="evidence" value="ECO:0007669"/>
    <property type="project" value="UniProtKB-KW"/>
</dbReference>
<dbReference type="InterPro" id="IPR051547">
    <property type="entry name" value="TDP2-like"/>
</dbReference>
<dbReference type="GO" id="GO:0006302">
    <property type="term" value="P:double-strand break repair"/>
    <property type="evidence" value="ECO:0007669"/>
    <property type="project" value="TreeGrafter"/>
</dbReference>
<dbReference type="RefSeq" id="WP_088959451.1">
    <property type="nucleotide sequence ID" value="NZ_LT607410.1"/>
</dbReference>
<dbReference type="InterPro" id="IPR036691">
    <property type="entry name" value="Endo/exonu/phosph_ase_sf"/>
</dbReference>